<gene>
    <name evidence="2" type="ORF">QE152_g40582</name>
</gene>
<sequence>MQHPEQYSRINNLRIFGLPENDSEDTNEIVRNLCREKLNIALSSSEIDISHRLRIAKKTQELTTAKGIIDTLEGIYSKKGISTQVQLQRKLRSLRFVEGTSLNIFLTEFQQTICELKGAGGRIEESEIISQLLSAMPESYQAVTTALDVMFCQDETKVTLELFKSKLLMEESRRNKTPETETRNEVAFQSPRQETKVTLELFKSKLLMEESRRNKTPETETRNEVAFQSPRQRNNITWKKKNLPASSSKQGKHETK</sequence>
<feature type="region of interest" description="Disordered" evidence="1">
    <location>
        <begin position="208"/>
        <end position="256"/>
    </location>
</feature>
<evidence type="ECO:0008006" key="4">
    <source>
        <dbReference type="Google" id="ProtNLM"/>
    </source>
</evidence>
<evidence type="ECO:0000313" key="3">
    <source>
        <dbReference type="Proteomes" id="UP001458880"/>
    </source>
</evidence>
<dbReference type="EMBL" id="JASPKY010001228">
    <property type="protein sequence ID" value="KAK9675180.1"/>
    <property type="molecule type" value="Genomic_DNA"/>
</dbReference>
<dbReference type="AlphaFoldDB" id="A0AAW1HFW1"/>
<protein>
    <recommendedName>
        <fullName evidence="4">Retrovirus-related Pol polyprotein from transposon TNT 1-94</fullName>
    </recommendedName>
</protein>
<dbReference type="Proteomes" id="UP001458880">
    <property type="component" value="Unassembled WGS sequence"/>
</dbReference>
<accession>A0AAW1HFW1</accession>
<keyword evidence="3" id="KW-1185">Reference proteome</keyword>
<name>A0AAW1HFW1_POPJA</name>
<organism evidence="2 3">
    <name type="scientific">Popillia japonica</name>
    <name type="common">Japanese beetle</name>
    <dbReference type="NCBI Taxonomy" id="7064"/>
    <lineage>
        <taxon>Eukaryota</taxon>
        <taxon>Metazoa</taxon>
        <taxon>Ecdysozoa</taxon>
        <taxon>Arthropoda</taxon>
        <taxon>Hexapoda</taxon>
        <taxon>Insecta</taxon>
        <taxon>Pterygota</taxon>
        <taxon>Neoptera</taxon>
        <taxon>Endopterygota</taxon>
        <taxon>Coleoptera</taxon>
        <taxon>Polyphaga</taxon>
        <taxon>Scarabaeiformia</taxon>
        <taxon>Scarabaeidae</taxon>
        <taxon>Rutelinae</taxon>
        <taxon>Popillia</taxon>
    </lineage>
</organism>
<reference evidence="2 3" key="1">
    <citation type="journal article" date="2024" name="BMC Genomics">
        <title>De novo assembly and annotation of Popillia japonica's genome with initial clues to its potential as an invasive pest.</title>
        <authorList>
            <person name="Cucini C."/>
            <person name="Boschi S."/>
            <person name="Funari R."/>
            <person name="Cardaioli E."/>
            <person name="Iannotti N."/>
            <person name="Marturano G."/>
            <person name="Paoli F."/>
            <person name="Bruttini M."/>
            <person name="Carapelli A."/>
            <person name="Frati F."/>
            <person name="Nardi F."/>
        </authorList>
    </citation>
    <scope>NUCLEOTIDE SEQUENCE [LARGE SCALE GENOMIC DNA]</scope>
    <source>
        <strain evidence="2">DMR45628</strain>
    </source>
</reference>
<feature type="compositionally biased region" description="Basic and acidic residues" evidence="1">
    <location>
        <begin position="208"/>
        <end position="223"/>
    </location>
</feature>
<evidence type="ECO:0000313" key="2">
    <source>
        <dbReference type="EMBL" id="KAK9675180.1"/>
    </source>
</evidence>
<comment type="caution">
    <text evidence="2">The sequence shown here is derived from an EMBL/GenBank/DDBJ whole genome shotgun (WGS) entry which is preliminary data.</text>
</comment>
<dbReference type="Pfam" id="PF14223">
    <property type="entry name" value="Retrotran_gag_2"/>
    <property type="match status" value="1"/>
</dbReference>
<dbReference type="Gene3D" id="3.30.70.1820">
    <property type="entry name" value="L1 transposable element, RRM domain"/>
    <property type="match status" value="1"/>
</dbReference>
<evidence type="ECO:0000256" key="1">
    <source>
        <dbReference type="SAM" id="MobiDB-lite"/>
    </source>
</evidence>
<proteinExistence type="predicted"/>
<feature type="compositionally biased region" description="Basic and acidic residues" evidence="1">
    <location>
        <begin position="172"/>
        <end position="184"/>
    </location>
</feature>
<feature type="region of interest" description="Disordered" evidence="1">
    <location>
        <begin position="172"/>
        <end position="191"/>
    </location>
</feature>